<gene>
    <name evidence="8" type="ORF">WDS16_19560</name>
</gene>
<protein>
    <submittedName>
        <fullName evidence="8">TlpA disulfide reductase family protein</fullName>
    </submittedName>
</protein>
<keyword evidence="3" id="KW-0812">Transmembrane</keyword>
<dbReference type="Pfam" id="PF08534">
    <property type="entry name" value="Redoxin"/>
    <property type="match status" value="1"/>
</dbReference>
<feature type="domain" description="Thioredoxin" evidence="7">
    <location>
        <begin position="68"/>
        <end position="216"/>
    </location>
</feature>
<evidence type="ECO:0000256" key="5">
    <source>
        <dbReference type="ARBA" id="ARBA00023284"/>
    </source>
</evidence>
<evidence type="ECO:0000256" key="6">
    <source>
        <dbReference type="SAM" id="MobiDB-lite"/>
    </source>
</evidence>
<keyword evidence="3" id="KW-0735">Signal-anchor</keyword>
<keyword evidence="4" id="KW-1015">Disulfide bond</keyword>
<proteinExistence type="predicted"/>
<dbReference type="InterPro" id="IPR013766">
    <property type="entry name" value="Thioredoxin_domain"/>
</dbReference>
<evidence type="ECO:0000259" key="7">
    <source>
        <dbReference type="PROSITE" id="PS51352"/>
    </source>
</evidence>
<comment type="subcellular location">
    <subcellularLocation>
        <location evidence="1">Cell envelope</location>
    </subcellularLocation>
</comment>
<dbReference type="InterPro" id="IPR013740">
    <property type="entry name" value="Redoxin"/>
</dbReference>
<sequence>MTGSAARWSLAALLVVVALVFAIWPRGEDPSPSADRPGQGAPIAEERRSADTDEALAPLRARAGLDGCPTPEPAPESSGPLSGLVLECIGDGSRVDVGQALAGTPTLINLWAYWCGPCAQELPHLQDYATAMEGRIGVLTVHQDRNEANGLTKLADYGVTLPGVQDGAGRIAAAVGAPSVLPVSILIDADGNVARVLPQPFSSVDEIDDAVRSTLGIAR</sequence>
<dbReference type="RefSeq" id="WP_338886974.1">
    <property type="nucleotide sequence ID" value="NZ_CP147846.1"/>
</dbReference>
<dbReference type="InterPro" id="IPR036249">
    <property type="entry name" value="Thioredoxin-like_sf"/>
</dbReference>
<evidence type="ECO:0000313" key="8">
    <source>
        <dbReference type="EMBL" id="WXG67429.1"/>
    </source>
</evidence>
<organism evidence="8 9">
    <name type="scientific">Rhodococcus sovatensis</name>
    <dbReference type="NCBI Taxonomy" id="1805840"/>
    <lineage>
        <taxon>Bacteria</taxon>
        <taxon>Bacillati</taxon>
        <taxon>Actinomycetota</taxon>
        <taxon>Actinomycetes</taxon>
        <taxon>Mycobacteriales</taxon>
        <taxon>Nocardiaceae</taxon>
        <taxon>Rhodococcus</taxon>
    </lineage>
</organism>
<dbReference type="PANTHER" id="PTHR42852:SF6">
    <property type="entry name" value="THIOL:DISULFIDE INTERCHANGE PROTEIN DSBE"/>
    <property type="match status" value="1"/>
</dbReference>
<evidence type="ECO:0000256" key="3">
    <source>
        <dbReference type="ARBA" id="ARBA00022968"/>
    </source>
</evidence>
<dbReference type="Proteomes" id="UP001432000">
    <property type="component" value="Chromosome"/>
</dbReference>
<evidence type="ECO:0000256" key="1">
    <source>
        <dbReference type="ARBA" id="ARBA00004196"/>
    </source>
</evidence>
<dbReference type="SUPFAM" id="SSF52833">
    <property type="entry name" value="Thioredoxin-like"/>
    <property type="match status" value="1"/>
</dbReference>
<dbReference type="PANTHER" id="PTHR42852">
    <property type="entry name" value="THIOL:DISULFIDE INTERCHANGE PROTEIN DSBE"/>
    <property type="match status" value="1"/>
</dbReference>
<dbReference type="Gene3D" id="3.40.30.10">
    <property type="entry name" value="Glutaredoxin"/>
    <property type="match status" value="1"/>
</dbReference>
<dbReference type="InterPro" id="IPR050553">
    <property type="entry name" value="Thioredoxin_ResA/DsbE_sf"/>
</dbReference>
<dbReference type="EMBL" id="CP147846">
    <property type="protein sequence ID" value="WXG67429.1"/>
    <property type="molecule type" value="Genomic_DNA"/>
</dbReference>
<dbReference type="InterPro" id="IPR017937">
    <property type="entry name" value="Thioredoxin_CS"/>
</dbReference>
<keyword evidence="2" id="KW-0201">Cytochrome c-type biogenesis</keyword>
<evidence type="ECO:0000313" key="9">
    <source>
        <dbReference type="Proteomes" id="UP001432000"/>
    </source>
</evidence>
<dbReference type="PROSITE" id="PS51352">
    <property type="entry name" value="THIOREDOXIN_2"/>
    <property type="match status" value="1"/>
</dbReference>
<keyword evidence="9" id="KW-1185">Reference proteome</keyword>
<dbReference type="CDD" id="cd02966">
    <property type="entry name" value="TlpA_like_family"/>
    <property type="match status" value="1"/>
</dbReference>
<dbReference type="PROSITE" id="PS00194">
    <property type="entry name" value="THIOREDOXIN_1"/>
    <property type="match status" value="1"/>
</dbReference>
<name>A0ABZ2PEX1_9NOCA</name>
<evidence type="ECO:0000256" key="2">
    <source>
        <dbReference type="ARBA" id="ARBA00022748"/>
    </source>
</evidence>
<accession>A0ABZ2PEX1</accession>
<evidence type="ECO:0000256" key="4">
    <source>
        <dbReference type="ARBA" id="ARBA00023157"/>
    </source>
</evidence>
<keyword evidence="5" id="KW-0676">Redox-active center</keyword>
<feature type="region of interest" description="Disordered" evidence="6">
    <location>
        <begin position="28"/>
        <end position="55"/>
    </location>
</feature>
<reference evidence="8 9" key="1">
    <citation type="submission" date="2024-03" db="EMBL/GenBank/DDBJ databases">
        <title>Natural products discovery in diverse microorganisms through a two-stage MS feature dereplication strategy.</title>
        <authorList>
            <person name="Zhang R."/>
        </authorList>
    </citation>
    <scope>NUCLEOTIDE SEQUENCE [LARGE SCALE GENOMIC DNA]</scope>
    <source>
        <strain evidence="8 9">18930</strain>
    </source>
</reference>